<dbReference type="EMBL" id="CYSF01000001">
    <property type="protein sequence ID" value="CUH82954.1"/>
    <property type="molecule type" value="Genomic_DNA"/>
</dbReference>
<sequence>MTFDPILAEKRFGYGLSPIAELAPATSAAEVLARVRGPDDMAVRFPVEGFSTFRERLKTAQAVQRRARRAGTQVAKAEADRQQKALQRAARQGERAWLWQVMMRRVWTRDGFRERLTAFWGDHFTARGKVGVLKRASVPYIEDAIRPHILGRFEDLLASAVTHPLMLHYLDQAQSVGPNSIRARRKEGGVGLNENLAREVLELHTLGVGGGYSQRDVRQLAELLTGLSYTVEDGRKFRNRFAEPGAEEVLGQSYGGGPARMADIRAVLRDLARHPTTAQHIARKLAVHFIAETPPADLVAALVDAYRDTEGDLSALYQVLLTHPAAMTPQQQNLRLPAEYMAASMRALAVAPEVYHQFGRGRQREQFIVQLFQRPLAVMGQPWQEPLGPDGWEEADASWLTPQGIAGRLHWALEAPVRLRPDLPDPRVFVESALGPNAPETVRFAARAAENRREGIALVLASPAFQRR</sequence>
<keyword evidence="1" id="KW-0175">Coiled coil</keyword>
<organism evidence="2 3">
    <name type="scientific">Thalassovita mediterranea</name>
    <dbReference type="NCBI Taxonomy" id="340021"/>
    <lineage>
        <taxon>Bacteria</taxon>
        <taxon>Pseudomonadati</taxon>
        <taxon>Pseudomonadota</taxon>
        <taxon>Alphaproteobacteria</taxon>
        <taxon>Rhodobacterales</taxon>
        <taxon>Roseobacteraceae</taxon>
        <taxon>Thalassovita</taxon>
    </lineage>
</organism>
<dbReference type="OrthoDB" id="9772295at2"/>
<reference evidence="2 3" key="1">
    <citation type="submission" date="2015-09" db="EMBL/GenBank/DDBJ databases">
        <authorList>
            <consortium name="Swine Surveillance"/>
        </authorList>
    </citation>
    <scope>NUCLEOTIDE SEQUENCE [LARGE SCALE GENOMIC DNA]</scope>
    <source>
        <strain evidence="2 3">CECT 8383</strain>
    </source>
</reference>
<dbReference type="RefSeq" id="WP_058317123.1">
    <property type="nucleotide sequence ID" value="NZ_CYSF01000001.1"/>
</dbReference>
<protein>
    <recommendedName>
        <fullName evidence="4">DUF1800 domain-containing protein</fullName>
    </recommendedName>
</protein>
<keyword evidence="3" id="KW-1185">Reference proteome</keyword>
<proteinExistence type="predicted"/>
<gene>
    <name evidence="2" type="ORF">TM5383_00136</name>
</gene>
<dbReference type="Pfam" id="PF08811">
    <property type="entry name" value="DUF1800"/>
    <property type="match status" value="1"/>
</dbReference>
<evidence type="ECO:0000256" key="1">
    <source>
        <dbReference type="SAM" id="Coils"/>
    </source>
</evidence>
<dbReference type="InterPro" id="IPR014917">
    <property type="entry name" value="DUF1800"/>
</dbReference>
<dbReference type="STRING" id="340021.TM5383_00136"/>
<evidence type="ECO:0000313" key="3">
    <source>
        <dbReference type="Proteomes" id="UP000051681"/>
    </source>
</evidence>
<accession>A0A0P1H2V8</accession>
<feature type="coiled-coil region" evidence="1">
    <location>
        <begin position="60"/>
        <end position="92"/>
    </location>
</feature>
<evidence type="ECO:0000313" key="2">
    <source>
        <dbReference type="EMBL" id="CUH82954.1"/>
    </source>
</evidence>
<dbReference type="AlphaFoldDB" id="A0A0P1H2V8"/>
<name>A0A0P1H2V8_9RHOB</name>
<dbReference type="Proteomes" id="UP000051681">
    <property type="component" value="Unassembled WGS sequence"/>
</dbReference>
<evidence type="ECO:0008006" key="4">
    <source>
        <dbReference type="Google" id="ProtNLM"/>
    </source>
</evidence>